<evidence type="ECO:0000313" key="12">
    <source>
        <dbReference type="EMBL" id="XDQ27213.1"/>
    </source>
</evidence>
<dbReference type="PROSITE" id="PS51404">
    <property type="entry name" value="DYP_PEROXIDASE"/>
    <property type="match status" value="1"/>
</dbReference>
<evidence type="ECO:0000256" key="5">
    <source>
        <dbReference type="ARBA" id="ARBA00022729"/>
    </source>
</evidence>
<reference evidence="12" key="1">
    <citation type="submission" date="2024-07" db="EMBL/GenBank/DDBJ databases">
        <authorList>
            <person name="Yu S.T."/>
        </authorList>
    </citation>
    <scope>NUCLEOTIDE SEQUENCE</scope>
    <source>
        <strain evidence="12">R21</strain>
    </source>
</reference>
<keyword evidence="2 12" id="KW-0575">Peroxidase</keyword>
<comment type="cofactor">
    <cofactor evidence="1">
        <name>heme b</name>
        <dbReference type="ChEBI" id="CHEBI:60344"/>
    </cofactor>
</comment>
<dbReference type="PROSITE" id="PS51257">
    <property type="entry name" value="PROKAR_LIPOPROTEIN"/>
    <property type="match status" value="1"/>
</dbReference>
<keyword evidence="5" id="KW-0732">Signal</keyword>
<evidence type="ECO:0000256" key="3">
    <source>
        <dbReference type="ARBA" id="ARBA00022617"/>
    </source>
</evidence>
<dbReference type="GO" id="GO:0005829">
    <property type="term" value="C:cytosol"/>
    <property type="evidence" value="ECO:0007669"/>
    <property type="project" value="TreeGrafter"/>
</dbReference>
<evidence type="ECO:0000256" key="7">
    <source>
        <dbReference type="ARBA" id="ARBA00023004"/>
    </source>
</evidence>
<evidence type="ECO:0000256" key="8">
    <source>
        <dbReference type="ARBA" id="ARBA00025737"/>
    </source>
</evidence>
<name>A0AB39PBP7_9ACTN</name>
<dbReference type="InterPro" id="IPR006314">
    <property type="entry name" value="Dyp_peroxidase"/>
</dbReference>
<feature type="domain" description="Dyp-type peroxidase C-terminal" evidence="11">
    <location>
        <begin position="176"/>
        <end position="342"/>
    </location>
</feature>
<evidence type="ECO:0000256" key="6">
    <source>
        <dbReference type="ARBA" id="ARBA00023002"/>
    </source>
</evidence>
<dbReference type="Pfam" id="PF04261">
    <property type="entry name" value="Dyp_perox_N"/>
    <property type="match status" value="1"/>
</dbReference>
<dbReference type="InterPro" id="IPR048328">
    <property type="entry name" value="Dyp_perox_C"/>
</dbReference>
<organism evidence="12">
    <name type="scientific">Streptomyces sp. R21</name>
    <dbReference type="NCBI Taxonomy" id="3238627"/>
    <lineage>
        <taxon>Bacteria</taxon>
        <taxon>Bacillati</taxon>
        <taxon>Actinomycetota</taxon>
        <taxon>Actinomycetes</taxon>
        <taxon>Kitasatosporales</taxon>
        <taxon>Streptomycetaceae</taxon>
        <taxon>Streptomyces</taxon>
    </lineage>
</organism>
<sequence>MSRRGLVRLVGGGLVTAGLAGCSPATEPLPGPPPRTRQAGVTTPQQTAVVVTALDLHGTPTAHAVRAVLARWGRAAEEAAERAGAAARLTTTVGIGPALPARLGILAPERLRELPSFPGDRLDPARSGGDVVVQVCAEDPATAAATTAALTRLAHGTLRPRWHQSGSVRPVPAGQTPRNLLGFKDGTANPTPEECERWVWTADDATFLVVRRIRVDVTDFRELSRSRQEEVIGRRRADGAPFGGAREHDEANIFAKTPQGRYVLPLGSHVRAASPRLDGGARMLRRGYSYDDGPADRGLLFLAFMRDPHLFVRVQQRMAERDELSRFSEHRGSAVAYVLPGARPDRPLGSTLL</sequence>
<keyword evidence="3" id="KW-0349">Heme</keyword>
<feature type="domain" description="Dyp-type peroxidase N-terminal" evidence="10">
    <location>
        <begin position="38"/>
        <end position="166"/>
    </location>
</feature>
<dbReference type="EMBL" id="CP163435">
    <property type="protein sequence ID" value="XDQ27213.1"/>
    <property type="molecule type" value="Genomic_DNA"/>
</dbReference>
<keyword evidence="7" id="KW-0408">Iron</keyword>
<dbReference type="GO" id="GO:0020037">
    <property type="term" value="F:heme binding"/>
    <property type="evidence" value="ECO:0007669"/>
    <property type="project" value="InterPro"/>
</dbReference>
<evidence type="ECO:0000259" key="10">
    <source>
        <dbReference type="Pfam" id="PF04261"/>
    </source>
</evidence>
<dbReference type="InterPro" id="IPR048327">
    <property type="entry name" value="Dyp_perox_N"/>
</dbReference>
<evidence type="ECO:0000256" key="1">
    <source>
        <dbReference type="ARBA" id="ARBA00001970"/>
    </source>
</evidence>
<keyword evidence="6" id="KW-0560">Oxidoreductase</keyword>
<dbReference type="NCBIfam" id="TIGR01413">
    <property type="entry name" value="Dyp_perox_fam"/>
    <property type="match status" value="1"/>
</dbReference>
<dbReference type="Pfam" id="PF20628">
    <property type="entry name" value="Dyp_perox_C"/>
    <property type="match status" value="1"/>
</dbReference>
<feature type="region of interest" description="Disordered" evidence="9">
    <location>
        <begin position="21"/>
        <end position="40"/>
    </location>
</feature>
<comment type="similarity">
    <text evidence="8">Belongs to the DyP-type peroxidase family.</text>
</comment>
<proteinExistence type="inferred from homology"/>
<dbReference type="AlphaFoldDB" id="A0AB39PBP7"/>
<dbReference type="PANTHER" id="PTHR30521">
    <property type="entry name" value="DEFERROCHELATASE/PEROXIDASE"/>
    <property type="match status" value="1"/>
</dbReference>
<dbReference type="PANTHER" id="PTHR30521:SF4">
    <property type="entry name" value="DEFERROCHELATASE"/>
    <property type="match status" value="1"/>
</dbReference>
<accession>A0AB39PBP7</accession>
<gene>
    <name evidence="12" type="ORF">AB5J56_21965</name>
</gene>
<dbReference type="GO" id="GO:0046872">
    <property type="term" value="F:metal ion binding"/>
    <property type="evidence" value="ECO:0007669"/>
    <property type="project" value="UniProtKB-KW"/>
</dbReference>
<protein>
    <submittedName>
        <fullName evidence="12">Dyp-type peroxidase</fullName>
    </submittedName>
</protein>
<dbReference type="RefSeq" id="WP_369234469.1">
    <property type="nucleotide sequence ID" value="NZ_CP163435.1"/>
</dbReference>
<evidence type="ECO:0000259" key="11">
    <source>
        <dbReference type="Pfam" id="PF20628"/>
    </source>
</evidence>
<evidence type="ECO:0000256" key="9">
    <source>
        <dbReference type="SAM" id="MobiDB-lite"/>
    </source>
</evidence>
<dbReference type="InterPro" id="IPR011008">
    <property type="entry name" value="Dimeric_a/b-barrel"/>
</dbReference>
<evidence type="ECO:0000256" key="4">
    <source>
        <dbReference type="ARBA" id="ARBA00022723"/>
    </source>
</evidence>
<dbReference type="GO" id="GO:0004601">
    <property type="term" value="F:peroxidase activity"/>
    <property type="evidence" value="ECO:0007669"/>
    <property type="project" value="UniProtKB-KW"/>
</dbReference>
<feature type="region of interest" description="Disordered" evidence="9">
    <location>
        <begin position="162"/>
        <end position="187"/>
    </location>
</feature>
<keyword evidence="4" id="KW-0479">Metal-binding</keyword>
<dbReference type="SUPFAM" id="SSF54909">
    <property type="entry name" value="Dimeric alpha+beta barrel"/>
    <property type="match status" value="1"/>
</dbReference>
<evidence type="ECO:0000256" key="2">
    <source>
        <dbReference type="ARBA" id="ARBA00022559"/>
    </source>
</evidence>